<dbReference type="RefSeq" id="WP_275818785.1">
    <property type="nucleotide sequence ID" value="NZ_JARHUD010000001.1"/>
</dbReference>
<evidence type="ECO:0000256" key="1">
    <source>
        <dbReference type="ARBA" id="ARBA00022729"/>
    </source>
</evidence>
<feature type="region of interest" description="Disordered" evidence="2">
    <location>
        <begin position="1093"/>
        <end position="1125"/>
    </location>
</feature>
<gene>
    <name evidence="5" type="ORF">P2G67_00010</name>
</gene>
<keyword evidence="6" id="KW-1185">Reference proteome</keyword>
<dbReference type="InterPro" id="IPR032812">
    <property type="entry name" value="SbsA_Ig"/>
</dbReference>
<evidence type="ECO:0000313" key="6">
    <source>
        <dbReference type="Proteomes" id="UP001215503"/>
    </source>
</evidence>
<name>A0ABT5YHD2_9PROT</name>
<protein>
    <submittedName>
        <fullName evidence="5">Ig-like domain-containing protein</fullName>
    </submittedName>
</protein>
<sequence length="1227" mass="132975">MGIFWLVLPWLRRVVLVAALALPALGLLSQAGAQPSDPNAPYKDAYDVQTRGLLVGSWQGTIGGSKLSQADGQLGGQAVFVRRGYQGRDSFGIVLHDHRHRNGLEYSDISIGDIPCGPDGGTLQAITKLEPTPLGANVIFHNRVADTRSSDFRVDGRYGVEPENPATLRSVWNDDGLSLRLSGPFIAAVVPIRNGAFDYERQNEGWLDRIHLDVEFTLERDSEFFELTLCEEPEVFHVVESRPESGRENVLLDGADFFIEFSDELAAGSVDSTTVFMTTRDADNGLVFVDLDLSLEDESGAEDKARIRIEPREPLLPGTVYEISVTGGEEGVRGYERQVLEQDFTFSVSTVIDPEDLRLEIHQVSKNAPLIKGKPAAARVFVEWYEREDVNPAWQVLRYSLEAEIRDYRDRTIFPEMSETIKRTDVLTEEDYRLGRHAVNLFGWTPSSGSLPTTFIAHIKPQDPWPEDVEPEPLQVSLGMQYPLNQSDLLLFDYYVAEHAEWSEEGADADTIMAVQAAARREQAFLNQILPVPRVVGRYQGSYNIARLACEIPGLSHLVCDENKGDLMALFSLFYEHISARSIADVIVSYHPPSLGGTGRAYVPFDQAPSLIARPGETRGSSAADPALQALHRSDRVNRNMIVMSTSPLRGHTAPAIVDVPLVAHEFGHVFALPHTPYADDGAHRAEICEAYGRSAAEDIDGMRIALDGATGWQKSSEFGNAQSRSPIRNLMFPCATLPRDLYWIDPDQYAWLVDRMPALLRNARRQRAGLSVEPAVRQAQSDERWGGLLRRASFQGQDGSAPGHRWLMLSGLVQGGEAALLPAIPVPGPREALSGEGGAYELRVEDTSGRVLARAPVGPTGPEGDAWPFSVTVPLSGKPSRIVLLHDGAVLAETRANPALTAPEVRSHRPGGVYRAGEALLWESEPAEGLTYSVRFTGNGKDWSTLAVLLGQPRFTPDPATLAPGPGSAFEIVAQDGVSERKTRLPVQVEVPLQPLASWPEAGAVLEAGAAAGLAFNVPIDAETLDAIELRADGVLVPARVSLDPSGMLVSIAPQAPEAGVTYTALADSGLRARDGRPLDAGIEIRFTVAPLPSDNLEPAPEAAEPPETASGPETVGPGEITLNLGEPTTLRADILGCTSDEKGDLARLETRFQTNPGDHVQIAMQRVSEEALSVEMFFGQDRVFSGQGGAEDGWHLGLSGGQVAAKGKVGAGEETGFTLTGRCPS</sequence>
<feature type="chain" id="PRO_5045447898" evidence="3">
    <location>
        <begin position="34"/>
        <end position="1227"/>
    </location>
</feature>
<reference evidence="5 6" key="1">
    <citation type="submission" date="2023-03" db="EMBL/GenBank/DDBJ databases">
        <title>Fodinicurvata sp. CAU 1616 isolated from sea sendiment.</title>
        <authorList>
            <person name="Kim W."/>
        </authorList>
    </citation>
    <scope>NUCLEOTIDE SEQUENCE [LARGE SCALE GENOMIC DNA]</scope>
    <source>
        <strain evidence="5 6">CAU 1616</strain>
    </source>
</reference>
<dbReference type="Proteomes" id="UP001215503">
    <property type="component" value="Unassembled WGS sequence"/>
</dbReference>
<keyword evidence="1 3" id="KW-0732">Signal</keyword>
<feature type="signal peptide" evidence="3">
    <location>
        <begin position="1"/>
        <end position="33"/>
    </location>
</feature>
<comment type="caution">
    <text evidence="5">The sequence shown here is derived from an EMBL/GenBank/DDBJ whole genome shotgun (WGS) entry which is preliminary data.</text>
</comment>
<organism evidence="5 6">
    <name type="scientific">Aquibaculum arenosum</name>
    <dbReference type="NCBI Taxonomy" id="3032591"/>
    <lineage>
        <taxon>Bacteria</taxon>
        <taxon>Pseudomonadati</taxon>
        <taxon>Pseudomonadota</taxon>
        <taxon>Alphaproteobacteria</taxon>
        <taxon>Rhodospirillales</taxon>
        <taxon>Rhodovibrionaceae</taxon>
        <taxon>Aquibaculum</taxon>
    </lineage>
</organism>
<dbReference type="EMBL" id="JARHUD010000001">
    <property type="protein sequence ID" value="MDF2094354.1"/>
    <property type="molecule type" value="Genomic_DNA"/>
</dbReference>
<evidence type="ECO:0000313" key="5">
    <source>
        <dbReference type="EMBL" id="MDF2094354.1"/>
    </source>
</evidence>
<feature type="compositionally biased region" description="Low complexity" evidence="2">
    <location>
        <begin position="1099"/>
        <end position="1111"/>
    </location>
</feature>
<proteinExistence type="predicted"/>
<evidence type="ECO:0000256" key="3">
    <source>
        <dbReference type="SAM" id="SignalP"/>
    </source>
</evidence>
<evidence type="ECO:0000256" key="2">
    <source>
        <dbReference type="SAM" id="MobiDB-lite"/>
    </source>
</evidence>
<dbReference type="Pfam" id="PF13205">
    <property type="entry name" value="Big_5"/>
    <property type="match status" value="1"/>
</dbReference>
<feature type="domain" description="SbsA Ig-like" evidence="4">
    <location>
        <begin position="237"/>
        <end position="347"/>
    </location>
</feature>
<accession>A0ABT5YHD2</accession>
<evidence type="ECO:0000259" key="4">
    <source>
        <dbReference type="Pfam" id="PF13205"/>
    </source>
</evidence>